<dbReference type="EMBL" id="JAAAMQ010000003">
    <property type="protein sequence ID" value="NBA11124.1"/>
    <property type="molecule type" value="Genomic_DNA"/>
</dbReference>
<organism evidence="3 4">
    <name type="scientific">Weissella confusa</name>
    <name type="common">Lactobacillus confusus</name>
    <dbReference type="NCBI Taxonomy" id="1583"/>
    <lineage>
        <taxon>Bacteria</taxon>
        <taxon>Bacillati</taxon>
        <taxon>Bacillota</taxon>
        <taxon>Bacilli</taxon>
        <taxon>Lactobacillales</taxon>
        <taxon>Lactobacillaceae</taxon>
        <taxon>Weissella</taxon>
    </lineage>
</organism>
<reference evidence="3" key="1">
    <citation type="submission" date="2020-01" db="EMBL/GenBank/DDBJ databases">
        <title>First Reported Case and Whole Genome of Weissella confusa in an Equid.</title>
        <authorList>
            <person name="Little S.V."/>
            <person name="Lawhon S.D."/>
        </authorList>
    </citation>
    <scope>NUCLEOTIDE SEQUENCE</scope>
    <source>
        <strain evidence="3">718955</strain>
    </source>
</reference>
<comment type="caution">
    <text evidence="3">The sequence shown here is derived from an EMBL/GenBank/DDBJ whole genome shotgun (WGS) entry which is preliminary data.</text>
</comment>
<feature type="domain" description="AAA" evidence="1">
    <location>
        <begin position="21"/>
        <end position="150"/>
    </location>
</feature>
<evidence type="ECO:0000313" key="4">
    <source>
        <dbReference type="Proteomes" id="UP000719917"/>
    </source>
</evidence>
<dbReference type="InterPro" id="IPR041682">
    <property type="entry name" value="AAA_14"/>
</dbReference>
<dbReference type="AlphaFoldDB" id="A0AAJ2YVX9"/>
<protein>
    <submittedName>
        <fullName evidence="3">AAA family ATPase</fullName>
    </submittedName>
</protein>
<evidence type="ECO:0000259" key="2">
    <source>
        <dbReference type="Pfam" id="PF13635"/>
    </source>
</evidence>
<dbReference type="Pfam" id="PF13173">
    <property type="entry name" value="AAA_14"/>
    <property type="match status" value="1"/>
</dbReference>
<proteinExistence type="predicted"/>
<dbReference type="Proteomes" id="UP000719917">
    <property type="component" value="Unassembled WGS sequence"/>
</dbReference>
<dbReference type="InterPro" id="IPR025420">
    <property type="entry name" value="DUF4143"/>
</dbReference>
<gene>
    <name evidence="3" type="ORF">GTU77_02685</name>
</gene>
<name>A0AAJ2YVX9_WEICO</name>
<sequence length="401" mass="46043">MLVTRPQYLNEVLKYQDTEFIKVITGVRRAGKSSVMQMYRQHLLDNGTSPEEIMYLNFENFETTTLRTADTLIDYIRKNALQNTRMHFLFDEIQLVSDWERVINGLRVSFDSDIVVTGSNAKMLSSEISTLLSGRFITIEVYPLSFAEFLKFKEYDVNDVRQYAPWFREYVRFGGFPAVVLADEQIKESILSGIYDTVLLNDVGFRSGIKELDVLKSVTRFLASNIGQITNPTKIKGTLESVAHLKTSVPTVTRYMDMLENAFLFYRAERYDIRGKAYLHGAGKWFIADTGLRNVALGKANENIGSEIENVVYIELRRRGYNVSVGRLDKDEEIDFVARKLDETLYVQVTEQLPSTSDRETANLLHIPDNHKKLLLMATPTYESEIEGVPVKNVFDWLLEV</sequence>
<dbReference type="SUPFAM" id="SSF52540">
    <property type="entry name" value="P-loop containing nucleoside triphosphate hydrolases"/>
    <property type="match status" value="1"/>
</dbReference>
<evidence type="ECO:0000259" key="1">
    <source>
        <dbReference type="Pfam" id="PF13173"/>
    </source>
</evidence>
<dbReference type="Pfam" id="PF13635">
    <property type="entry name" value="DUF4143"/>
    <property type="match status" value="1"/>
</dbReference>
<feature type="domain" description="DUF4143" evidence="2">
    <location>
        <begin position="202"/>
        <end position="345"/>
    </location>
</feature>
<dbReference type="PANTHER" id="PTHR33295">
    <property type="entry name" value="ATPASE"/>
    <property type="match status" value="1"/>
</dbReference>
<dbReference type="PANTHER" id="PTHR33295:SF20">
    <property type="entry name" value="ATPASE"/>
    <property type="match status" value="1"/>
</dbReference>
<dbReference type="InterPro" id="IPR027417">
    <property type="entry name" value="P-loop_NTPase"/>
</dbReference>
<accession>A0AAJ2YVX9</accession>
<evidence type="ECO:0000313" key="3">
    <source>
        <dbReference type="EMBL" id="NBA11124.1"/>
    </source>
</evidence>
<dbReference type="RefSeq" id="WP_135798508.1">
    <property type="nucleotide sequence ID" value="NZ_CP027565.1"/>
</dbReference>